<evidence type="ECO:0000256" key="4">
    <source>
        <dbReference type="ARBA" id="ARBA00022833"/>
    </source>
</evidence>
<dbReference type="InterPro" id="IPR015422">
    <property type="entry name" value="PyrdxlP-dep_Trfase_small"/>
</dbReference>
<keyword evidence="10" id="KW-1185">Reference proteome</keyword>
<dbReference type="Gene3D" id="3.40.640.10">
    <property type="entry name" value="Type I PLP-dependent aspartate aminotransferase-like (Major domain)"/>
    <property type="match status" value="1"/>
</dbReference>
<evidence type="ECO:0000256" key="7">
    <source>
        <dbReference type="SAM" id="MobiDB-lite"/>
    </source>
</evidence>
<dbReference type="GO" id="GO:0006567">
    <property type="term" value="P:L-threonine catabolic process"/>
    <property type="evidence" value="ECO:0007669"/>
    <property type="project" value="InterPro"/>
</dbReference>
<dbReference type="InterPro" id="IPR011032">
    <property type="entry name" value="GroES-like_sf"/>
</dbReference>
<evidence type="ECO:0000256" key="3">
    <source>
        <dbReference type="ARBA" id="ARBA00022723"/>
    </source>
</evidence>
<comment type="caution">
    <text evidence="9">The sequence shown here is derived from an EMBL/GenBank/DDBJ whole genome shotgun (WGS) entry which is preliminary data.</text>
</comment>
<dbReference type="InterPro" id="IPR036291">
    <property type="entry name" value="NAD(P)-bd_dom_sf"/>
</dbReference>
<reference evidence="9" key="1">
    <citation type="submission" date="2023-03" db="EMBL/GenBank/DDBJ databases">
        <authorList>
            <person name="Steffen K."/>
            <person name="Cardenas P."/>
        </authorList>
    </citation>
    <scope>NUCLEOTIDE SEQUENCE</scope>
</reference>
<dbReference type="AlphaFoldDB" id="A0AA35RJU1"/>
<dbReference type="InterPro" id="IPR004839">
    <property type="entry name" value="Aminotransferase_I/II_large"/>
</dbReference>
<dbReference type="PANTHER" id="PTHR43401:SF2">
    <property type="entry name" value="L-THREONINE 3-DEHYDROGENASE"/>
    <property type="match status" value="1"/>
</dbReference>
<keyword evidence="2" id="KW-0963">Cytoplasm</keyword>
<name>A0AA35RJU1_GEOBA</name>
<dbReference type="Gene3D" id="3.90.180.10">
    <property type="entry name" value="Medium-chain alcohol dehydrogenases, catalytic domain"/>
    <property type="match status" value="1"/>
</dbReference>
<dbReference type="Gene3D" id="3.90.1150.10">
    <property type="entry name" value="Aspartate Aminotransferase, domain 1"/>
    <property type="match status" value="1"/>
</dbReference>
<dbReference type="InterPro" id="IPR015424">
    <property type="entry name" value="PyrdxlP-dep_Trfase"/>
</dbReference>
<dbReference type="InterPro" id="IPR015421">
    <property type="entry name" value="PyrdxlP-dep_Trfase_major"/>
</dbReference>
<dbReference type="InterPro" id="IPR013154">
    <property type="entry name" value="ADH-like_N"/>
</dbReference>
<evidence type="ECO:0000256" key="5">
    <source>
        <dbReference type="ARBA" id="ARBA00023002"/>
    </source>
</evidence>
<dbReference type="GO" id="GO:0008743">
    <property type="term" value="F:L-threonine 3-dehydrogenase activity"/>
    <property type="evidence" value="ECO:0007669"/>
    <property type="project" value="InterPro"/>
</dbReference>
<dbReference type="InterPro" id="IPR050129">
    <property type="entry name" value="Zn_alcohol_dh"/>
</dbReference>
<dbReference type="PANTHER" id="PTHR43401">
    <property type="entry name" value="L-THREONINE 3-DEHYDROGENASE"/>
    <property type="match status" value="1"/>
</dbReference>
<dbReference type="Gene3D" id="3.40.50.720">
    <property type="entry name" value="NAD(P)-binding Rossmann-like Domain"/>
    <property type="match status" value="1"/>
</dbReference>
<dbReference type="HAMAP" id="MF_00627">
    <property type="entry name" value="Thr_dehydrog"/>
    <property type="match status" value="1"/>
</dbReference>
<dbReference type="InterPro" id="IPR002328">
    <property type="entry name" value="ADH_Zn_CS"/>
</dbReference>
<dbReference type="SUPFAM" id="SSF51735">
    <property type="entry name" value="NAD(P)-binding Rossmann-fold domains"/>
    <property type="match status" value="1"/>
</dbReference>
<evidence type="ECO:0000313" key="9">
    <source>
        <dbReference type="EMBL" id="CAI8012838.1"/>
    </source>
</evidence>
<dbReference type="GO" id="GO:0008270">
    <property type="term" value="F:zinc ion binding"/>
    <property type="evidence" value="ECO:0007669"/>
    <property type="project" value="InterPro"/>
</dbReference>
<keyword evidence="3" id="KW-0479">Metal-binding</keyword>
<dbReference type="Proteomes" id="UP001174909">
    <property type="component" value="Unassembled WGS sequence"/>
</dbReference>
<organism evidence="9 10">
    <name type="scientific">Geodia barretti</name>
    <name type="common">Barrett's horny sponge</name>
    <dbReference type="NCBI Taxonomy" id="519541"/>
    <lineage>
        <taxon>Eukaryota</taxon>
        <taxon>Metazoa</taxon>
        <taxon>Porifera</taxon>
        <taxon>Demospongiae</taxon>
        <taxon>Heteroscleromorpha</taxon>
        <taxon>Tetractinellida</taxon>
        <taxon>Astrophorina</taxon>
        <taxon>Geodiidae</taxon>
        <taxon>Geodia</taxon>
    </lineage>
</organism>
<dbReference type="EMBL" id="CASHTH010001220">
    <property type="protein sequence ID" value="CAI8012838.1"/>
    <property type="molecule type" value="Genomic_DNA"/>
</dbReference>
<evidence type="ECO:0000313" key="10">
    <source>
        <dbReference type="Proteomes" id="UP001174909"/>
    </source>
</evidence>
<accession>A0AA35RJU1</accession>
<evidence type="ECO:0000256" key="1">
    <source>
        <dbReference type="ARBA" id="ARBA00001947"/>
    </source>
</evidence>
<evidence type="ECO:0000259" key="8">
    <source>
        <dbReference type="SMART" id="SM00829"/>
    </source>
</evidence>
<dbReference type="InterPro" id="IPR013149">
    <property type="entry name" value="ADH-like_C"/>
</dbReference>
<dbReference type="SMART" id="SM00829">
    <property type="entry name" value="PKS_ER"/>
    <property type="match status" value="1"/>
</dbReference>
<dbReference type="SUPFAM" id="SSF53383">
    <property type="entry name" value="PLP-dependent transferases"/>
    <property type="match status" value="2"/>
</dbReference>
<dbReference type="Pfam" id="PF00155">
    <property type="entry name" value="Aminotran_1_2"/>
    <property type="match status" value="2"/>
</dbReference>
<protein>
    <submittedName>
        <fullName evidence="9">L-threonine 3-dehydrogenase</fullName>
    </submittedName>
</protein>
<comment type="cofactor">
    <cofactor evidence="1">
        <name>Zn(2+)</name>
        <dbReference type="ChEBI" id="CHEBI:29105"/>
    </cofactor>
</comment>
<dbReference type="NCBIfam" id="NF003808">
    <property type="entry name" value="PRK05396.1"/>
    <property type="match status" value="1"/>
</dbReference>
<dbReference type="Pfam" id="PF08240">
    <property type="entry name" value="ADH_N"/>
    <property type="match status" value="1"/>
</dbReference>
<dbReference type="SUPFAM" id="SSF50129">
    <property type="entry name" value="GroES-like"/>
    <property type="match status" value="1"/>
</dbReference>
<evidence type="ECO:0000256" key="2">
    <source>
        <dbReference type="ARBA" id="ARBA00022490"/>
    </source>
</evidence>
<keyword evidence="4" id="KW-0862">Zinc</keyword>
<proteinExistence type="inferred from homology"/>
<keyword evidence="6" id="KW-0520">NAD</keyword>
<keyword evidence="5" id="KW-0560">Oxidoreductase</keyword>
<dbReference type="InterPro" id="IPR004627">
    <property type="entry name" value="L-Threonine_3-DHase"/>
</dbReference>
<feature type="region of interest" description="Disordered" evidence="7">
    <location>
        <begin position="351"/>
        <end position="433"/>
    </location>
</feature>
<feature type="domain" description="Enoyl reductase (ER)" evidence="8">
    <location>
        <begin position="16"/>
        <end position="344"/>
    </location>
</feature>
<dbReference type="PROSITE" id="PS00059">
    <property type="entry name" value="ADH_ZINC"/>
    <property type="match status" value="1"/>
</dbReference>
<dbReference type="GO" id="GO:0030170">
    <property type="term" value="F:pyridoxal phosphate binding"/>
    <property type="evidence" value="ECO:0007669"/>
    <property type="project" value="InterPro"/>
</dbReference>
<sequence length="679" mass="73525">MSTGNPVQALVKEAAGPGLTLAEVPEPAPGPKEVLVRVIKAAVCGTDLHIYQWDEWARSVIEPPLVLGHEFVGEVVALGPGATLHRAGDRVSGEGHITCGLCRNCRAGKPHLCHLTKGVGVHRDGAFAELVVMPESNLWPIHDSIPTEIAAFLDRLGNAAHCALSFDLVAEDVLITGAGPIGVMAAAICRHLGARHVVVTDVNDYRLDLARRMGASLAVNVTQESVEDAVTQLGMSNGFDRGIEVSGSPDAFRSMLANMYNGGQIALLGFLPGSTTIDWNQVILKSLRIKGIYGREMYETWYKMTQMLRSGLDVSPVLTHRLSLDDFEEGFAAMAAGRCGKVVLTYDPGEHIKSSKQHHGNHRETRRVDSAHPGADPGRRPVQGRAGHHLAAGRGHSRRLRRSGAQLLRQQLPGAVQRPRGDRRGRRGPALRTASGCLVGPLHLRHQDLHKRLEQALARFLGTDDAILYTSCFDANGGLFETLLAEGDAVVLSDALNHASIIDGIRLCKAARYRYAHADMDDLEAKLNGAAGARLRLIATDGVFSMDGDIAPLDRIVELRAEQTRLGMTTELRDRLAENTAYFRDAMTAAGFDIRPGVHPIVPIMLYDAPSERLQGGDPLMATDLLAEGIYVIGFSFPVVPQGQARIRVQISAAHHESAHLDRAIEAFTRVGRQRGIIE</sequence>
<dbReference type="InterPro" id="IPR020843">
    <property type="entry name" value="ER"/>
</dbReference>
<evidence type="ECO:0000256" key="6">
    <source>
        <dbReference type="ARBA" id="ARBA00023027"/>
    </source>
</evidence>
<dbReference type="Pfam" id="PF00107">
    <property type="entry name" value="ADH_zinc_N"/>
    <property type="match status" value="1"/>
</dbReference>
<gene>
    <name evidence="9" type="ORF">GBAR_LOCUS8202</name>
</gene>